<comment type="caution">
    <text evidence="3">The sequence shown here is derived from an EMBL/GenBank/DDBJ whole genome shotgun (WGS) entry which is preliminary data.</text>
</comment>
<dbReference type="PATRIC" id="fig|1177154.3.peg.215"/>
<dbReference type="SUPFAM" id="SSF89946">
    <property type="entry name" value="Hypothetical protein VC0424"/>
    <property type="match status" value="1"/>
</dbReference>
<feature type="domain" description="DUF695" evidence="1">
    <location>
        <begin position="20"/>
        <end position="153"/>
    </location>
</feature>
<dbReference type="Pfam" id="PF05117">
    <property type="entry name" value="DUF695"/>
    <property type="match status" value="1"/>
</dbReference>
<dbReference type="InterPro" id="IPR009671">
    <property type="entry name" value="RraB_dom"/>
</dbReference>
<protein>
    <submittedName>
        <fullName evidence="3">Uncharacterized protein</fullName>
    </submittedName>
</protein>
<keyword evidence="4" id="KW-1185">Reference proteome</keyword>
<dbReference type="AlphaFoldDB" id="A0A095SPF7"/>
<evidence type="ECO:0000259" key="1">
    <source>
        <dbReference type="Pfam" id="PF05117"/>
    </source>
</evidence>
<dbReference type="InterPro" id="IPR036701">
    <property type="entry name" value="RraB-like_sf"/>
</dbReference>
<dbReference type="Gene3D" id="3.30.70.970">
    <property type="entry name" value="RraB-like"/>
    <property type="match status" value="1"/>
</dbReference>
<feature type="domain" description="Regulator of ribonuclease activity B" evidence="2">
    <location>
        <begin position="164"/>
        <end position="260"/>
    </location>
</feature>
<dbReference type="eggNOG" id="COG3076">
    <property type="taxonomic scope" value="Bacteria"/>
</dbReference>
<evidence type="ECO:0000313" key="4">
    <source>
        <dbReference type="Proteomes" id="UP000029444"/>
    </source>
</evidence>
<proteinExistence type="predicted"/>
<sequence>MKWPWKKNKNQQPVPAEVPDAWDFYPCQVDHASASIFLNMYYARVAPLASHGHVMWTTMQISDPGEHGMGTQAAADVLNPLEDAITGAAVNAGLHYVGRLRNNGDWQLFFYGREGQLDLLDNILARVMKGQGLEYRSGSKPDPDWSCYTEFLYPDTERHRWMMDFKVVEQLRSHNDPLAVPRVIDHCVVFPGKEGVDEFCSKVQAQGFVTELNERDDEYSPCVLEVRREDPVTLQEIHAVVMEVAGLAEQHGGDYDGWGCSVVSADEVSA</sequence>
<dbReference type="Pfam" id="PF06877">
    <property type="entry name" value="RraB"/>
    <property type="match status" value="1"/>
</dbReference>
<dbReference type="Proteomes" id="UP000029444">
    <property type="component" value="Unassembled WGS sequence"/>
</dbReference>
<evidence type="ECO:0000313" key="3">
    <source>
        <dbReference type="EMBL" id="KGD66546.1"/>
    </source>
</evidence>
<dbReference type="RefSeq" id="WP_035229528.1">
    <property type="nucleotide sequence ID" value="NZ_ARXV01000001.1"/>
</dbReference>
<accession>A0A095SPF7</accession>
<dbReference type="InterPro" id="IPR016097">
    <property type="entry name" value="DUF695"/>
</dbReference>
<dbReference type="EMBL" id="ARXV01000001">
    <property type="protein sequence ID" value="KGD66546.1"/>
    <property type="molecule type" value="Genomic_DNA"/>
</dbReference>
<reference evidence="3 4" key="1">
    <citation type="submission" date="2012-09" db="EMBL/GenBank/DDBJ databases">
        <title>Genome Sequence of alkane-degrading Bacterium Alcanivorax sp. 19-m-6.</title>
        <authorList>
            <person name="Lai Q."/>
            <person name="Shao Z."/>
        </authorList>
    </citation>
    <scope>NUCLEOTIDE SEQUENCE [LARGE SCALE GENOMIC DNA]</scope>
    <source>
        <strain evidence="3 4">19-m-6</strain>
    </source>
</reference>
<gene>
    <name evidence="3" type="ORF">Y5S_00213</name>
</gene>
<name>A0A095SPF7_9GAMM</name>
<dbReference type="OrthoDB" id="7839302at2"/>
<dbReference type="STRING" id="1177154.Y5S_00213"/>
<evidence type="ECO:0000259" key="2">
    <source>
        <dbReference type="Pfam" id="PF06877"/>
    </source>
</evidence>
<organism evidence="3 4">
    <name type="scientific">Alcanivorax nanhaiticus</name>
    <dbReference type="NCBI Taxonomy" id="1177154"/>
    <lineage>
        <taxon>Bacteria</taxon>
        <taxon>Pseudomonadati</taxon>
        <taxon>Pseudomonadota</taxon>
        <taxon>Gammaproteobacteria</taxon>
        <taxon>Oceanospirillales</taxon>
        <taxon>Alcanivoracaceae</taxon>
        <taxon>Alcanivorax</taxon>
    </lineage>
</organism>